<feature type="signal peptide" evidence="2">
    <location>
        <begin position="1"/>
        <end position="25"/>
    </location>
</feature>
<evidence type="ECO:0000259" key="3">
    <source>
        <dbReference type="PROSITE" id="PS52029"/>
    </source>
</evidence>
<evidence type="ECO:0000313" key="4">
    <source>
        <dbReference type="EMBL" id="WZP07279.1"/>
    </source>
</evidence>
<dbReference type="InterPro" id="IPR005490">
    <property type="entry name" value="LD_TPept_cat_dom"/>
</dbReference>
<protein>
    <submittedName>
        <fullName evidence="4">L,D-transpeptidase family protein</fullName>
    </submittedName>
</protein>
<evidence type="ECO:0000256" key="1">
    <source>
        <dbReference type="PROSITE-ProRule" id="PRU01373"/>
    </source>
</evidence>
<feature type="chain" id="PRO_5047550756" evidence="2">
    <location>
        <begin position="26"/>
        <end position="315"/>
    </location>
</feature>
<dbReference type="EMBL" id="CP151651">
    <property type="protein sequence ID" value="WZP07279.1"/>
    <property type="molecule type" value="Genomic_DNA"/>
</dbReference>
<comment type="pathway">
    <text evidence="1">Cell wall biogenesis; peptidoglycan biosynthesis.</text>
</comment>
<dbReference type="Pfam" id="PF03734">
    <property type="entry name" value="YkuD"/>
    <property type="match status" value="1"/>
</dbReference>
<keyword evidence="1" id="KW-0133">Cell shape</keyword>
<reference evidence="4 5" key="1">
    <citation type="submission" date="2024-04" db="EMBL/GenBank/DDBJ databases">
        <title>Screening of coral probiotics and analysis of their probiotic properties.</title>
        <authorList>
            <person name="Wang S."/>
        </authorList>
    </citation>
    <scope>NUCLEOTIDE SEQUENCE [LARGE SCALE GENOMIC DNA]</scope>
    <source>
        <strain evidence="4 5">GXU-Z9</strain>
    </source>
</reference>
<evidence type="ECO:0000313" key="5">
    <source>
        <dbReference type="Proteomes" id="UP001472074"/>
    </source>
</evidence>
<gene>
    <name evidence="4" type="ORF">AADC60_25025</name>
</gene>
<proteinExistence type="predicted"/>
<keyword evidence="1" id="KW-0573">Peptidoglycan synthesis</keyword>
<accession>A0ABZ2ZHW7</accession>
<name>A0ABZ2ZHW7_9BACI</name>
<evidence type="ECO:0000256" key="2">
    <source>
        <dbReference type="SAM" id="SignalP"/>
    </source>
</evidence>
<dbReference type="PROSITE" id="PS52029">
    <property type="entry name" value="LD_TPASE"/>
    <property type="match status" value="1"/>
</dbReference>
<keyword evidence="1" id="KW-0961">Cell wall biogenesis/degradation</keyword>
<feature type="domain" description="L,D-TPase catalytic" evidence="3">
    <location>
        <begin position="139"/>
        <end position="314"/>
    </location>
</feature>
<feature type="active site" description="Nucleophile" evidence="1">
    <location>
        <position position="289"/>
    </location>
</feature>
<keyword evidence="5" id="KW-1185">Reference proteome</keyword>
<dbReference type="PANTHER" id="PTHR38589:SF1">
    <property type="entry name" value="BLR0621 PROTEIN"/>
    <property type="match status" value="1"/>
</dbReference>
<dbReference type="Proteomes" id="UP001472074">
    <property type="component" value="Chromosome"/>
</dbReference>
<feature type="active site" description="Proton donor/acceptor" evidence="1">
    <location>
        <position position="277"/>
    </location>
</feature>
<dbReference type="PANTHER" id="PTHR38589">
    <property type="entry name" value="BLR0621 PROTEIN"/>
    <property type="match status" value="1"/>
</dbReference>
<dbReference type="RefSeq" id="WP_226280648.1">
    <property type="nucleotide sequence ID" value="NZ_CP151651.1"/>
</dbReference>
<keyword evidence="2" id="KW-0732">Signal</keyword>
<sequence length="315" mass="35285">MPKYIKFLLVLIGMAILFHGNPAQAADIDCNDIRTGTKVWWDGSELRPGQIGRITVLKDTPLYKLNGEQLSYSRTLKAGEVYRVYAFKPGLLSVGGGLYVKRDTLISYQTPSKIKLQIVACVYKKDTQLKSEAQQMIVVKKSSVKTAATLQTYQKQNGKWMQASSPVAAVIGKEGMGKTKEGDARTPYGTYRLGTSFGWGPKPSGMSYPFKAITSNDYWVDDVSSADYNKWITYTGNPYTRWQSFERMNHPLYKYGIVIRYNEDPIIKGEGSAIFLHIKTSGTAYTLGCTAIAEKELVKILQWLEPAKKPIIVME</sequence>
<organism evidence="4 5">
    <name type="scientific">Cytobacillus pseudoceanisediminis</name>
    <dbReference type="NCBI Taxonomy" id="3051614"/>
    <lineage>
        <taxon>Bacteria</taxon>
        <taxon>Bacillati</taxon>
        <taxon>Bacillota</taxon>
        <taxon>Bacilli</taxon>
        <taxon>Bacillales</taxon>
        <taxon>Bacillaceae</taxon>
        <taxon>Cytobacillus</taxon>
    </lineage>
</organism>